<organism evidence="2 4">
    <name type="scientific">Anaerobacillus isosaccharinicus</name>
    <dbReference type="NCBI Taxonomy" id="1532552"/>
    <lineage>
        <taxon>Bacteria</taxon>
        <taxon>Bacillati</taxon>
        <taxon>Bacillota</taxon>
        <taxon>Bacilli</taxon>
        <taxon>Bacillales</taxon>
        <taxon>Bacillaceae</taxon>
        <taxon>Anaerobacillus</taxon>
    </lineage>
</organism>
<keyword evidence="4" id="KW-1185">Reference proteome</keyword>
<gene>
    <name evidence="3" type="ORF">AWH56_001220</name>
    <name evidence="2" type="ORF">AWH56_24320</name>
</gene>
<reference evidence="3" key="4">
    <citation type="submission" date="2020-10" db="EMBL/GenBank/DDBJ databases">
        <authorList>
            <person name="Bassil N.M."/>
            <person name="Lloyd J.R."/>
        </authorList>
    </citation>
    <scope>NUCLEOTIDE SEQUENCE</scope>
    <source>
        <strain evidence="3">NB2006</strain>
    </source>
</reference>
<name>A0A1S2KVA0_9BACI</name>
<dbReference type="EMBL" id="CP063356">
    <property type="protein sequence ID" value="QOY36347.1"/>
    <property type="molecule type" value="Genomic_DNA"/>
</dbReference>
<protein>
    <submittedName>
        <fullName evidence="2">Uncharacterized protein</fullName>
    </submittedName>
</protein>
<accession>A0A1S2KVA0</accession>
<reference evidence="3 4" key="2">
    <citation type="journal article" date="2017" name="Genome Announc.">
        <title>Draft Genome Sequences of Four Alkaliphilic Bacteria Belonging to the Anaerobacillus Genus.</title>
        <authorList>
            <person name="Bassil N.M."/>
            <person name="Lloyd J.R."/>
        </authorList>
    </citation>
    <scope>NUCLEOTIDE SEQUENCE [LARGE SCALE GENOMIC DNA]</scope>
    <source>
        <strain evidence="3 4">NB2006</strain>
    </source>
</reference>
<evidence type="ECO:0000313" key="3">
    <source>
        <dbReference type="EMBL" id="QOY36347.1"/>
    </source>
</evidence>
<reference evidence="2 4" key="1">
    <citation type="submission" date="2016-10" db="EMBL/GenBank/DDBJ databases">
        <title>Draft genome sequences of four alkaliphilic bacteria belonging to the Anaerobacillus genus.</title>
        <authorList>
            <person name="Bassil N.M."/>
            <person name="Lloyd J.R."/>
        </authorList>
    </citation>
    <scope>NUCLEOTIDE SEQUENCE [LARGE SCALE GENOMIC DNA]</scope>
    <source>
        <strain evidence="2 4">NB2006</strain>
    </source>
</reference>
<feature type="transmembrane region" description="Helical" evidence="1">
    <location>
        <begin position="12"/>
        <end position="31"/>
    </location>
</feature>
<keyword evidence="1" id="KW-1133">Transmembrane helix</keyword>
<dbReference type="OrthoDB" id="2942864at2"/>
<dbReference type="EMBL" id="LQXD01000210">
    <property type="protein sequence ID" value="OIJ03593.1"/>
    <property type="molecule type" value="Genomic_DNA"/>
</dbReference>
<dbReference type="Proteomes" id="UP000180175">
    <property type="component" value="Chromosome"/>
</dbReference>
<keyword evidence="1" id="KW-0812">Transmembrane</keyword>
<evidence type="ECO:0000313" key="2">
    <source>
        <dbReference type="EMBL" id="OIJ03593.1"/>
    </source>
</evidence>
<keyword evidence="1" id="KW-0472">Membrane</keyword>
<evidence type="ECO:0000313" key="4">
    <source>
        <dbReference type="Proteomes" id="UP000180175"/>
    </source>
</evidence>
<dbReference type="AlphaFoldDB" id="A0A1S2KVA0"/>
<dbReference type="KEGG" id="aia:AWH56_001220"/>
<sequence length="65" mass="7719">MIDVQDRILGFIPEMGTLLIAISMVICLLILQRVNDWVNEKLKLPYMEETNLQQRKMLEQRKESE</sequence>
<reference evidence="3 4" key="3">
    <citation type="journal article" date="2019" name="Int. J. Syst. Evol. Microbiol.">
        <title>Anaerobacillus isosaccharinicus sp. nov., an alkaliphilic bacterium which degrades isosaccharinic acid.</title>
        <authorList>
            <person name="Bassil N.M."/>
            <person name="Lloyd J.R."/>
        </authorList>
    </citation>
    <scope>NUCLEOTIDE SEQUENCE [LARGE SCALE GENOMIC DNA]</scope>
    <source>
        <strain evidence="3 4">NB2006</strain>
    </source>
</reference>
<evidence type="ECO:0000256" key="1">
    <source>
        <dbReference type="SAM" id="Phobius"/>
    </source>
</evidence>
<dbReference type="RefSeq" id="WP_071319501.1">
    <property type="nucleotide sequence ID" value="NZ_CP063356.2"/>
</dbReference>
<proteinExistence type="predicted"/>